<sequence>MSTNSVISVGHDRLVNLRDVGGLPLVGGGLTRRDVLYRGDAPYPGDAAPDGVAVWPPATVIDLRSRTERERVGYVWSARTAIHRIALHDEAAPTQALSSSLQELYGRMLDAAGPRVAGATSVVARARGPIFVHCAAGKDRTGLVVAALLLAAGAEPHAVVSDYTSTADNMAALRDRWKAKGLGRDSGRPIPEEFLLAPVEAISVVVDTLTNWPGGAGKWLTDHGADPDDVRAWRLRIRAVDSSTTSEREAS</sequence>
<accession>A0A402CL58</accession>
<name>A0A402CL58_RHOWR</name>
<dbReference type="Proteomes" id="UP000287519">
    <property type="component" value="Unassembled WGS sequence"/>
</dbReference>
<evidence type="ECO:0000259" key="1">
    <source>
        <dbReference type="PROSITE" id="PS50056"/>
    </source>
</evidence>
<dbReference type="InterPro" id="IPR026893">
    <property type="entry name" value="Tyr/Ser_Pase_IphP-type"/>
</dbReference>
<dbReference type="Pfam" id="PF13350">
    <property type="entry name" value="Y_phosphatase3"/>
    <property type="match status" value="1"/>
</dbReference>
<dbReference type="PROSITE" id="PS50056">
    <property type="entry name" value="TYR_PHOSPHATASE_2"/>
    <property type="match status" value="1"/>
</dbReference>
<reference evidence="2 3" key="1">
    <citation type="submission" date="2018-11" db="EMBL/GenBank/DDBJ databases">
        <title>Microbial catabolism of amino acid.</title>
        <authorList>
            <person name="Hibi M."/>
            <person name="Ogawa J."/>
        </authorList>
    </citation>
    <scope>NUCLEOTIDE SEQUENCE [LARGE SCALE GENOMIC DNA]</scope>
    <source>
        <strain evidence="2 3">C31-06</strain>
    </source>
</reference>
<feature type="domain" description="Tyrosine specific protein phosphatases" evidence="1">
    <location>
        <begin position="95"/>
        <end position="178"/>
    </location>
</feature>
<evidence type="ECO:0000313" key="3">
    <source>
        <dbReference type="Proteomes" id="UP000287519"/>
    </source>
</evidence>
<dbReference type="InterPro" id="IPR029021">
    <property type="entry name" value="Prot-tyrosine_phosphatase-like"/>
</dbReference>
<keyword evidence="3" id="KW-1185">Reference proteome</keyword>
<dbReference type="AlphaFoldDB" id="A0A402CL58"/>
<dbReference type="InterPro" id="IPR016130">
    <property type="entry name" value="Tyr_Pase_AS"/>
</dbReference>
<dbReference type="PROSITE" id="PS00383">
    <property type="entry name" value="TYR_PHOSPHATASE_1"/>
    <property type="match status" value="1"/>
</dbReference>
<dbReference type="EMBL" id="BHYM01000092">
    <property type="protein sequence ID" value="GCE44324.1"/>
    <property type="molecule type" value="Genomic_DNA"/>
</dbReference>
<dbReference type="Gene3D" id="3.90.190.10">
    <property type="entry name" value="Protein tyrosine phosphatase superfamily"/>
    <property type="match status" value="1"/>
</dbReference>
<proteinExistence type="predicted"/>
<gene>
    <name evidence="2" type="ORF">Rhow_008745</name>
</gene>
<dbReference type="InterPro" id="IPR000387">
    <property type="entry name" value="Tyr_Pase_dom"/>
</dbReference>
<dbReference type="SUPFAM" id="SSF52799">
    <property type="entry name" value="(Phosphotyrosine protein) phosphatases II"/>
    <property type="match status" value="1"/>
</dbReference>
<organism evidence="2 3">
    <name type="scientific">Rhodococcus wratislaviensis</name>
    <name type="common">Tsukamurella wratislaviensis</name>
    <dbReference type="NCBI Taxonomy" id="44752"/>
    <lineage>
        <taxon>Bacteria</taxon>
        <taxon>Bacillati</taxon>
        <taxon>Actinomycetota</taxon>
        <taxon>Actinomycetes</taxon>
        <taxon>Mycobacteriales</taxon>
        <taxon>Nocardiaceae</taxon>
        <taxon>Rhodococcus</taxon>
    </lineage>
</organism>
<dbReference type="OrthoDB" id="1188001at2"/>
<evidence type="ECO:0000313" key="2">
    <source>
        <dbReference type="EMBL" id="GCE44324.1"/>
    </source>
</evidence>
<dbReference type="RefSeq" id="WP_124395927.1">
    <property type="nucleotide sequence ID" value="NZ_BHYM01000092.1"/>
</dbReference>
<comment type="caution">
    <text evidence="2">The sequence shown here is derived from an EMBL/GenBank/DDBJ whole genome shotgun (WGS) entry which is preliminary data.</text>
</comment>
<dbReference type="GO" id="GO:0004721">
    <property type="term" value="F:phosphoprotein phosphatase activity"/>
    <property type="evidence" value="ECO:0007669"/>
    <property type="project" value="InterPro"/>
</dbReference>
<protein>
    <submittedName>
        <fullName evidence="2">Protein tyrosine phosphatase</fullName>
    </submittedName>
</protein>